<dbReference type="AlphaFoldDB" id="A0A177FN22"/>
<feature type="chain" id="PRO_5008061263" evidence="1">
    <location>
        <begin position="19"/>
        <end position="148"/>
    </location>
</feature>
<dbReference type="Proteomes" id="UP000077002">
    <property type="component" value="Unassembled WGS sequence"/>
</dbReference>
<organism evidence="2 3">
    <name type="scientific">Fonsecaea monophora</name>
    <dbReference type="NCBI Taxonomy" id="254056"/>
    <lineage>
        <taxon>Eukaryota</taxon>
        <taxon>Fungi</taxon>
        <taxon>Dikarya</taxon>
        <taxon>Ascomycota</taxon>
        <taxon>Pezizomycotina</taxon>
        <taxon>Eurotiomycetes</taxon>
        <taxon>Chaetothyriomycetidae</taxon>
        <taxon>Chaetothyriales</taxon>
        <taxon>Herpotrichiellaceae</taxon>
        <taxon>Fonsecaea</taxon>
    </lineage>
</organism>
<sequence length="148" mass="15966">MLLSPLSSLLLSAIPVLALPVDKFNDMIQGQSKRGSAAEYVGVAERAEMVEGAHFAAVNLADVVQGTHNLERRLFAAEYLEGADGEEVVEAYPAYVDAANSAKILGEARDLTKRVFAAEYIDDTHGEEFIEAYPAYVNAADSKKVMGE</sequence>
<accession>A0A177FN22</accession>
<protein>
    <submittedName>
        <fullName evidence="2">Uncharacterized protein</fullName>
    </submittedName>
</protein>
<dbReference type="OrthoDB" id="4158173at2759"/>
<evidence type="ECO:0000256" key="1">
    <source>
        <dbReference type="SAM" id="SignalP"/>
    </source>
</evidence>
<keyword evidence="1" id="KW-0732">Signal</keyword>
<name>A0A177FN22_9EURO</name>
<dbReference type="EMBL" id="LVKK01000001">
    <property type="protein sequence ID" value="OAG45675.1"/>
    <property type="molecule type" value="Genomic_DNA"/>
</dbReference>
<comment type="caution">
    <text evidence="2">The sequence shown here is derived from an EMBL/GenBank/DDBJ whole genome shotgun (WGS) entry which is preliminary data.</text>
</comment>
<reference evidence="2 3" key="1">
    <citation type="submission" date="2016-03" db="EMBL/GenBank/DDBJ databases">
        <title>Draft genome sequence of the Fonsecaea monophora CBS 269.37.</title>
        <authorList>
            <person name="Bombassaro A."/>
            <person name="Vinicius W.A."/>
            <person name="De Hoog S."/>
            <person name="Sun J."/>
            <person name="Souza E.M."/>
            <person name="Raittz R.T."/>
            <person name="Costa F."/>
            <person name="Leao A.C."/>
            <person name="Tadra-Sfeir M.Z."/>
            <person name="Baura V."/>
            <person name="Balsanelli E."/>
            <person name="Pedrosa F.O."/>
            <person name="Moreno L.F."/>
            <person name="Steffens M.B."/>
            <person name="Xi L."/>
            <person name="Bocca A.L."/>
            <person name="Felipe M.S."/>
            <person name="Teixeira M."/>
            <person name="Telles Filho F.Q."/>
            <person name="Azevedo C.M."/>
            <person name="Gomes R."/>
            <person name="Vicente V.A."/>
        </authorList>
    </citation>
    <scope>NUCLEOTIDE SEQUENCE [LARGE SCALE GENOMIC DNA]</scope>
    <source>
        <strain evidence="2 3">CBS 269.37</strain>
    </source>
</reference>
<proteinExistence type="predicted"/>
<gene>
    <name evidence="2" type="ORF">AYO21_00311</name>
</gene>
<evidence type="ECO:0000313" key="2">
    <source>
        <dbReference type="EMBL" id="OAG45675.1"/>
    </source>
</evidence>
<feature type="signal peptide" evidence="1">
    <location>
        <begin position="1"/>
        <end position="18"/>
    </location>
</feature>
<dbReference type="GeneID" id="34595493"/>
<dbReference type="RefSeq" id="XP_022517627.1">
    <property type="nucleotide sequence ID" value="XM_022650301.1"/>
</dbReference>
<keyword evidence="3" id="KW-1185">Reference proteome</keyword>
<evidence type="ECO:0000313" key="3">
    <source>
        <dbReference type="Proteomes" id="UP000077002"/>
    </source>
</evidence>